<dbReference type="Pfam" id="PF01850">
    <property type="entry name" value="PIN"/>
    <property type="match status" value="1"/>
</dbReference>
<keyword evidence="7" id="KW-1185">Reference proteome</keyword>
<keyword evidence="2" id="KW-0479">Metal-binding</keyword>
<dbReference type="GO" id="GO:0004518">
    <property type="term" value="F:nuclease activity"/>
    <property type="evidence" value="ECO:0007669"/>
    <property type="project" value="UniProtKB-KW"/>
</dbReference>
<sequence>MLLDVNVLLALSWDQHVHHEIAHQRFAELDTWNTCPTTEAGLVRLLLTEQVVGRKVIGSEALGQLAAMRGVSGWGFLPDSGSLAEPVIDTRVLMGRRQVTDLQLVNLAASNNTKLATFDAGLRDSLISEDQRWVTVWTS</sequence>
<dbReference type="OrthoDB" id="196567at2"/>
<dbReference type="Proteomes" id="UP000007947">
    <property type="component" value="Chromosome"/>
</dbReference>
<dbReference type="InterPro" id="IPR002716">
    <property type="entry name" value="PIN_dom"/>
</dbReference>
<protein>
    <recommendedName>
        <fullName evidence="5">PIN domain-containing protein</fullName>
    </recommendedName>
</protein>
<evidence type="ECO:0000313" key="7">
    <source>
        <dbReference type="Proteomes" id="UP000007947"/>
    </source>
</evidence>
<accession>F5XHK6</accession>
<reference evidence="6 7" key="1">
    <citation type="submission" date="2011-05" db="EMBL/GenBank/DDBJ databases">
        <title>Whole genome sequence of Microlunatus phosphovorus NM-1.</title>
        <authorList>
            <person name="Hosoyama A."/>
            <person name="Sasaki K."/>
            <person name="Harada T."/>
            <person name="Igarashi R."/>
            <person name="Kawakoshi A."/>
            <person name="Sasagawa M."/>
            <person name="Fukada J."/>
            <person name="Nakamura S."/>
            <person name="Katano Y."/>
            <person name="Hanada S."/>
            <person name="Kamagata Y."/>
            <person name="Nakamura N."/>
            <person name="Yamazaki S."/>
            <person name="Fujita N."/>
        </authorList>
    </citation>
    <scope>NUCLEOTIDE SEQUENCE [LARGE SCALE GENOMIC DNA]</scope>
    <source>
        <strain evidence="7">ATCC 700054 / DSM 10555 / JCM 9379 / NBRC 101784 / NCIMB 13414 / VKM Ac-1990 / NM-1</strain>
    </source>
</reference>
<organism evidence="6 7">
    <name type="scientific">Microlunatus phosphovorus (strain ATCC 700054 / DSM 10555 / JCM 9379 / NBRC 101784 / NCIMB 13414 / VKM Ac-1990 / NM-1)</name>
    <dbReference type="NCBI Taxonomy" id="1032480"/>
    <lineage>
        <taxon>Bacteria</taxon>
        <taxon>Bacillati</taxon>
        <taxon>Actinomycetota</taxon>
        <taxon>Actinomycetes</taxon>
        <taxon>Propionibacteriales</taxon>
        <taxon>Propionibacteriaceae</taxon>
        <taxon>Microlunatus</taxon>
    </lineage>
</organism>
<proteinExistence type="predicted"/>
<dbReference type="STRING" id="1032480.MLP_01370"/>
<dbReference type="InterPro" id="IPR029060">
    <property type="entry name" value="PIN-like_dom_sf"/>
</dbReference>
<dbReference type="InterPro" id="IPR006226">
    <property type="entry name" value="Mtu_PIN"/>
</dbReference>
<dbReference type="eggNOG" id="COG1848">
    <property type="taxonomic scope" value="Bacteria"/>
</dbReference>
<evidence type="ECO:0000256" key="3">
    <source>
        <dbReference type="ARBA" id="ARBA00022801"/>
    </source>
</evidence>
<evidence type="ECO:0000256" key="1">
    <source>
        <dbReference type="ARBA" id="ARBA00022722"/>
    </source>
</evidence>
<evidence type="ECO:0000256" key="2">
    <source>
        <dbReference type="ARBA" id="ARBA00022723"/>
    </source>
</evidence>
<dbReference type="SUPFAM" id="SSF88723">
    <property type="entry name" value="PIN domain-like"/>
    <property type="match status" value="1"/>
</dbReference>
<dbReference type="KEGG" id="mph:MLP_01370"/>
<dbReference type="AlphaFoldDB" id="F5XHK6"/>
<dbReference type="GO" id="GO:0046872">
    <property type="term" value="F:metal ion binding"/>
    <property type="evidence" value="ECO:0007669"/>
    <property type="project" value="UniProtKB-KW"/>
</dbReference>
<dbReference type="NCBIfam" id="TIGR00028">
    <property type="entry name" value="Mtu_PIN_fam"/>
    <property type="match status" value="1"/>
</dbReference>
<dbReference type="HOGENOM" id="CLU_145365_0_0_11"/>
<evidence type="ECO:0000256" key="4">
    <source>
        <dbReference type="ARBA" id="ARBA00022842"/>
    </source>
</evidence>
<dbReference type="RefSeq" id="WP_013861040.1">
    <property type="nucleotide sequence ID" value="NC_015635.1"/>
</dbReference>
<name>F5XHK6_MICPN</name>
<keyword evidence="1" id="KW-0540">Nuclease</keyword>
<dbReference type="EMBL" id="AP012204">
    <property type="protein sequence ID" value="BAK33151.1"/>
    <property type="molecule type" value="Genomic_DNA"/>
</dbReference>
<evidence type="ECO:0000313" key="6">
    <source>
        <dbReference type="EMBL" id="BAK33151.1"/>
    </source>
</evidence>
<feature type="domain" description="PIN" evidence="5">
    <location>
        <begin position="1"/>
        <end position="123"/>
    </location>
</feature>
<keyword evidence="3" id="KW-0378">Hydrolase</keyword>
<gene>
    <name evidence="6" type="ordered locus">MLP_01370</name>
</gene>
<evidence type="ECO:0000259" key="5">
    <source>
        <dbReference type="Pfam" id="PF01850"/>
    </source>
</evidence>
<keyword evidence="4" id="KW-0460">Magnesium</keyword>
<dbReference type="GO" id="GO:0016788">
    <property type="term" value="F:hydrolase activity, acting on ester bonds"/>
    <property type="evidence" value="ECO:0007669"/>
    <property type="project" value="InterPro"/>
</dbReference>